<dbReference type="GO" id="GO:0030332">
    <property type="term" value="F:cyclin binding"/>
    <property type="evidence" value="ECO:0007669"/>
    <property type="project" value="TreeGrafter"/>
</dbReference>
<dbReference type="GO" id="GO:0061630">
    <property type="term" value="F:ubiquitin protein ligase activity"/>
    <property type="evidence" value="ECO:0007669"/>
    <property type="project" value="TreeGrafter"/>
</dbReference>
<evidence type="ECO:0000256" key="1">
    <source>
        <dbReference type="SAM" id="SignalP"/>
    </source>
</evidence>
<proteinExistence type="predicted"/>
<feature type="signal peptide" evidence="1">
    <location>
        <begin position="1"/>
        <end position="15"/>
    </location>
</feature>
<dbReference type="GO" id="GO:0006513">
    <property type="term" value="P:protein monoubiquitination"/>
    <property type="evidence" value="ECO:0007669"/>
    <property type="project" value="TreeGrafter"/>
</dbReference>
<dbReference type="GO" id="GO:0051865">
    <property type="term" value="P:protein autoubiquitination"/>
    <property type="evidence" value="ECO:0007669"/>
    <property type="project" value="TreeGrafter"/>
</dbReference>
<reference evidence="2" key="1">
    <citation type="submission" date="2020-07" db="EMBL/GenBank/DDBJ databases">
        <title>Ethylene signaling mediates host invasion by parasitic plants.</title>
        <authorList>
            <person name="Yoshida S."/>
        </authorList>
    </citation>
    <scope>NUCLEOTIDE SEQUENCE</scope>
    <source>
        <strain evidence="2">Okayama</strain>
    </source>
</reference>
<keyword evidence="1" id="KW-0732">Signal</keyword>
<dbReference type="GO" id="GO:0000151">
    <property type="term" value="C:ubiquitin ligase complex"/>
    <property type="evidence" value="ECO:0007669"/>
    <property type="project" value="TreeGrafter"/>
</dbReference>
<dbReference type="GO" id="GO:0000209">
    <property type="term" value="P:protein polyubiquitination"/>
    <property type="evidence" value="ECO:0007669"/>
    <property type="project" value="TreeGrafter"/>
</dbReference>
<feature type="chain" id="PRO_5032457483" description="Ubiquitin-conjugating enzyme E2C-binding protein" evidence="1">
    <location>
        <begin position="16"/>
        <end position="445"/>
    </location>
</feature>
<evidence type="ECO:0008006" key="4">
    <source>
        <dbReference type="Google" id="ProtNLM"/>
    </source>
</evidence>
<dbReference type="GO" id="GO:0005634">
    <property type="term" value="C:nucleus"/>
    <property type="evidence" value="ECO:0007669"/>
    <property type="project" value="TreeGrafter"/>
</dbReference>
<dbReference type="InterPro" id="IPR019193">
    <property type="entry name" value="UBQ-conj_enz_E2-bd_prot"/>
</dbReference>
<dbReference type="GO" id="GO:0043161">
    <property type="term" value="P:proteasome-mediated ubiquitin-dependent protein catabolic process"/>
    <property type="evidence" value="ECO:0007669"/>
    <property type="project" value="TreeGrafter"/>
</dbReference>
<dbReference type="GO" id="GO:0005829">
    <property type="term" value="C:cytosol"/>
    <property type="evidence" value="ECO:0007669"/>
    <property type="project" value="TreeGrafter"/>
</dbReference>
<organism evidence="2 3">
    <name type="scientific">Phtheirospermum japonicum</name>
    <dbReference type="NCBI Taxonomy" id="374723"/>
    <lineage>
        <taxon>Eukaryota</taxon>
        <taxon>Viridiplantae</taxon>
        <taxon>Streptophyta</taxon>
        <taxon>Embryophyta</taxon>
        <taxon>Tracheophyta</taxon>
        <taxon>Spermatophyta</taxon>
        <taxon>Magnoliopsida</taxon>
        <taxon>eudicotyledons</taxon>
        <taxon>Gunneridae</taxon>
        <taxon>Pentapetalae</taxon>
        <taxon>asterids</taxon>
        <taxon>lamiids</taxon>
        <taxon>Lamiales</taxon>
        <taxon>Orobanchaceae</taxon>
        <taxon>Orobanchaceae incertae sedis</taxon>
        <taxon>Phtheirospermum</taxon>
    </lineage>
</organism>
<dbReference type="PANTHER" id="PTHR31531">
    <property type="entry name" value="E3 UBIQUITIN-PROTEIN LIGASE E3D FAMILY MEMBER"/>
    <property type="match status" value="1"/>
</dbReference>
<evidence type="ECO:0000313" key="3">
    <source>
        <dbReference type="Proteomes" id="UP000653305"/>
    </source>
</evidence>
<dbReference type="GO" id="GO:0031624">
    <property type="term" value="F:ubiquitin conjugating enzyme binding"/>
    <property type="evidence" value="ECO:0007669"/>
    <property type="project" value="TreeGrafter"/>
</dbReference>
<name>A0A830CXS1_9LAMI</name>
<protein>
    <recommendedName>
        <fullName evidence="4">Ubiquitin-conjugating enzyme E2C-binding protein</fullName>
    </recommendedName>
</protein>
<dbReference type="PANTHER" id="PTHR31531:SF2">
    <property type="entry name" value="E3 UBIQUITIN-PROTEIN LIGASE E3D"/>
    <property type="match status" value="1"/>
</dbReference>
<dbReference type="Proteomes" id="UP000653305">
    <property type="component" value="Unassembled WGS sequence"/>
</dbReference>
<dbReference type="EMBL" id="BMAC01000895">
    <property type="protein sequence ID" value="GFQ04027.1"/>
    <property type="molecule type" value="Genomic_DNA"/>
</dbReference>
<sequence>MLSWWWFTWEAQSHTSILRLLLLNPNTNPSTQCGDLKLSLLPQQSLLTVSFLERESLVETLVRVPVPRVLVDADSPIHLKVFDDHIEVKLVLLLPVDHPLVSDFYSIHCLEGNVDELRPLSLDSDIKQLSCMEEVHFYCRNCSNKLTKGLRCFKEMASVNWRDVADNWFGNCCCSFGGVSEKLVAEYAKSYTCTPGVCLLNTTSVLLCNNDILGCKFTNMQNSEPDIINPPSKKITANSENGTPKKLADDDSLSCALHALQTEEKSEKCDSGFCCSETSSKVQMNEVNVELLENQKVFLDGYLGNGFMVRNYTLERMFANQLLESAEDELSFRTIVRDMQTKSPVLQIVLLNPNTWSCAGSLNSDEPAAKLVMHPSMKVSFSASGNGMEFDSRAMDEWVRKNQADEIYMFSSQILELIRVLELAKSLSPPSCTSMQGLFLSSMRR</sequence>
<evidence type="ECO:0000313" key="2">
    <source>
        <dbReference type="EMBL" id="GFQ04027.1"/>
    </source>
</evidence>
<keyword evidence="3" id="KW-1185">Reference proteome</keyword>
<gene>
    <name evidence="2" type="ORF">PHJA_002546600</name>
</gene>
<accession>A0A830CXS1</accession>
<dbReference type="OrthoDB" id="781818at2759"/>
<dbReference type="AlphaFoldDB" id="A0A830CXS1"/>
<comment type="caution">
    <text evidence="2">The sequence shown here is derived from an EMBL/GenBank/DDBJ whole genome shotgun (WGS) entry which is preliminary data.</text>
</comment>